<sequence length="1812" mass="202976">MPGTPRSNGRPPTSGTRTPTKKHTVPFPRVEQPLAEPSPVNVHVTTPPPHRFASAPPHSYYKDSRSPTPDINDLNQPQLSDNTMLPAPKDKKKALFRFPKKKSRHDLHQQKHQQHSQQQQHERQDLQQRQQQQQQHHYLGGSVFPPRKRSYDMDPITGTHPFDLSMTATSDDAYRNQTVYYQQSPYTEQRKKSGGSTHSRKGKDRDNSLTSTVSGGRNDSGYKTYKDTDAIQVDQNFGNLEGIINPEYQGDYFPRQYHDSAEAWAPPDSWQVLPAESEDEASDYDNYSIIDGQKYETSRRNYCIRIFRPDGTFATLQLPLHTTAGEIVQKLASKFFIHDLSKLNVMLKKHKLERVLSPNERPLHIQKTLLEQMGYTEQDNIEDVGREDNSYLLRFIFGSNMAQVALEDADYSEKQHIDLQARNFPTIPIFLYKHAARIVSLDLSKNLQLEIPVDFLQMCRNLKQLWLANNEYTTIPSSVRCLFGLEHLNVSGNRLREIHPAILESIPRLKTLRAFDNRLDKLPSIFSSLKNLTMLFISNNEFTTFPQVVCELSALTYLDISFNKISTFPDEIGNLTQLVRLFAIANRFTGSLPPSFSKLVHLQELDIRQNALSDLDVLCTLPRLEILYVGYNAVSIASCVIPSLRQLKMTKNHLTQFHLTPCQPHTPLIHHGLSKIVGSPDTNATTLQLTSLDLSSCMLPSLSEDIFRTAINLEDLVLDNNKLTSLPSSLAVLRKLSKLSVQGNLLDTLPAEIGELGELKLLDVQKNNLKSLPKEIWLCPSLQTLNCSSNLLQSFPKPYSAPGVALHLPLAPEAESVVTPSVVANAAVASRDPSAAHAGQGTVPFDRHDTAHAPSNFNPPSFFASPRNHPPPLSLSLRALFLGDNRLGNEIWSPLMLFLELRTLNLSFNDLDEIPPEHLCHQHLYELYLSGNHLTSLPADDIEKLSYLRVLAVNGNKLQTLPAEIGKLRKLLVLDVGNNVLKYNISNWPYDWNWNWNLSLKYLNLSGNKRLEIKKTHPEVHGPKEKDLSDFSSLTRLQMLGLMDITILGVSIPEESPDRRVRTSPTEVNRMGYGIADWLGSEHIGTWDLVMPRFRNNDDECIFGLFDGARKSTRSGCKLTKYLNDNLTFHVMNELRKSKNEDLIVGALRRAFLSLEKSLGAQMEDTDAGASAVVCYINDKRLYVANVGDAMAILCRNSGQVYEITHKHIAINPPEISRIRASGGFVSNTGKLNNEFHVSRGFGYFEHTPTVNANPYIASIELAENDEFVIMASASLWQHMSYQTAVDVARTESGDAMAAAQKLRDFALTYGADKDLMVMVIGVGDLFDKRDKRLRHMRGIPGRPSAAGESTMDDALATSIISKRRVKDEGPADSTLARLDREVPPPINQVALVFTDIKSSTLLWETQPENMQSAIKIHDAIMRRTLRSVGGYEVKTEGDAFMVCFQNITSALLWCFTVQLQLLEADWPAGILETEEGREVEKDEQVIYRGLSVRMGVHWGTPVFERNPITNRMDYFGPVVNKASRICNAADGGQICVSSDVLAAMRDFPGVLEGSRTSKIPSADDLGYFVSRDIHQLKRLGFQVQELGFRRLKGLETPEMLSFVYPKQLAGRMEINQAEEPDALQPTPAADLDPTTTASTSQTVSPQIGPVEDVEQQQQRQQQQHPSLALFEQQQRQRAGSASAVTRTIDPNLVVALSRLAVRLECLTTNVGQAKQMEPGHTVMEELLERHILHEAADADLVGLMENFVARVENAVSSLYLKKMGHFANVLERLGDAIELDPDHILRALQMYSEVAGLTDTAPAGLADPGHS</sequence>
<dbReference type="Pfam" id="PF00560">
    <property type="entry name" value="LRR_1"/>
    <property type="match status" value="1"/>
</dbReference>
<evidence type="ECO:0000256" key="4">
    <source>
        <dbReference type="ARBA" id="ARBA00021420"/>
    </source>
</evidence>
<dbReference type="CDD" id="cd07302">
    <property type="entry name" value="CHD"/>
    <property type="match status" value="1"/>
</dbReference>
<dbReference type="CDD" id="cd00143">
    <property type="entry name" value="PP2Cc"/>
    <property type="match status" value="1"/>
</dbReference>
<dbReference type="FunCoup" id="A0A1X2GZJ6">
    <property type="interactions" value="131"/>
</dbReference>
<dbReference type="GO" id="GO:0005737">
    <property type="term" value="C:cytoplasm"/>
    <property type="evidence" value="ECO:0007669"/>
    <property type="project" value="TreeGrafter"/>
</dbReference>
<dbReference type="OrthoDB" id="2021138at2759"/>
<dbReference type="InterPro" id="IPR001054">
    <property type="entry name" value="A/G_cyclase"/>
</dbReference>
<dbReference type="SUPFAM" id="SSF81606">
    <property type="entry name" value="PP2C-like"/>
    <property type="match status" value="1"/>
</dbReference>
<feature type="region of interest" description="Disordered" evidence="13">
    <location>
        <begin position="1"/>
        <end position="156"/>
    </location>
</feature>
<dbReference type="SUPFAM" id="SSF52047">
    <property type="entry name" value="RNI-like"/>
    <property type="match status" value="1"/>
</dbReference>
<keyword evidence="10" id="KW-0456">Lyase</keyword>
<evidence type="ECO:0000313" key="17">
    <source>
        <dbReference type="EMBL" id="ORY89895.1"/>
    </source>
</evidence>
<evidence type="ECO:0000259" key="15">
    <source>
        <dbReference type="PROSITE" id="PS50200"/>
    </source>
</evidence>
<organism evidence="17 18">
    <name type="scientific">Syncephalastrum racemosum</name>
    <name type="common">Filamentous fungus</name>
    <dbReference type="NCBI Taxonomy" id="13706"/>
    <lineage>
        <taxon>Eukaryota</taxon>
        <taxon>Fungi</taxon>
        <taxon>Fungi incertae sedis</taxon>
        <taxon>Mucoromycota</taxon>
        <taxon>Mucoromycotina</taxon>
        <taxon>Mucoromycetes</taxon>
        <taxon>Mucorales</taxon>
        <taxon>Syncephalastraceae</taxon>
        <taxon>Syncephalastrum</taxon>
    </lineage>
</organism>
<dbReference type="Gene3D" id="3.30.70.1230">
    <property type="entry name" value="Nucleotide cyclase"/>
    <property type="match status" value="1"/>
</dbReference>
<keyword evidence="7" id="KW-0677">Repeat</keyword>
<dbReference type="GO" id="GO:0035556">
    <property type="term" value="P:intracellular signal transduction"/>
    <property type="evidence" value="ECO:0007669"/>
    <property type="project" value="InterPro"/>
</dbReference>
<evidence type="ECO:0000313" key="18">
    <source>
        <dbReference type="Proteomes" id="UP000242180"/>
    </source>
</evidence>
<evidence type="ECO:0000256" key="12">
    <source>
        <dbReference type="ARBA" id="ARBA00032637"/>
    </source>
</evidence>
<dbReference type="OMA" id="QQVGYEE"/>
<comment type="similarity">
    <text evidence="2">Belongs to the adenylyl cyclase class-3 family.</text>
</comment>
<evidence type="ECO:0000256" key="7">
    <source>
        <dbReference type="ARBA" id="ARBA00022737"/>
    </source>
</evidence>
<evidence type="ECO:0000256" key="6">
    <source>
        <dbReference type="ARBA" id="ARBA00022723"/>
    </source>
</evidence>
<dbReference type="SMART" id="SM00314">
    <property type="entry name" value="RA"/>
    <property type="match status" value="1"/>
</dbReference>
<evidence type="ECO:0000256" key="9">
    <source>
        <dbReference type="ARBA" id="ARBA00022998"/>
    </source>
</evidence>
<comment type="catalytic activity">
    <reaction evidence="1">
        <text>ATP = 3',5'-cyclic AMP + diphosphate</text>
        <dbReference type="Rhea" id="RHEA:15389"/>
        <dbReference type="ChEBI" id="CHEBI:30616"/>
        <dbReference type="ChEBI" id="CHEBI:33019"/>
        <dbReference type="ChEBI" id="CHEBI:58165"/>
        <dbReference type="EC" id="4.6.1.1"/>
    </reaction>
</comment>
<evidence type="ECO:0000256" key="3">
    <source>
        <dbReference type="ARBA" id="ARBA00012201"/>
    </source>
</evidence>
<evidence type="ECO:0000256" key="11">
    <source>
        <dbReference type="ARBA" id="ARBA00032597"/>
    </source>
</evidence>
<dbReference type="STRING" id="13706.A0A1X2GZJ6"/>
<dbReference type="PANTHER" id="PTHR48051">
    <property type="match status" value="1"/>
</dbReference>
<dbReference type="Gene3D" id="3.60.40.10">
    <property type="entry name" value="PPM-type phosphatase domain"/>
    <property type="match status" value="1"/>
</dbReference>
<dbReference type="EMBL" id="MCGN01000013">
    <property type="protein sequence ID" value="ORY89895.1"/>
    <property type="molecule type" value="Genomic_DNA"/>
</dbReference>
<dbReference type="PROSITE" id="PS50125">
    <property type="entry name" value="GUANYLATE_CYCLASE_2"/>
    <property type="match status" value="1"/>
</dbReference>
<dbReference type="GO" id="GO:0046872">
    <property type="term" value="F:metal ion binding"/>
    <property type="evidence" value="ECO:0007669"/>
    <property type="project" value="UniProtKB-KW"/>
</dbReference>
<dbReference type="InterPro" id="IPR001932">
    <property type="entry name" value="PPM-type_phosphatase-like_dom"/>
</dbReference>
<evidence type="ECO:0000256" key="1">
    <source>
        <dbReference type="ARBA" id="ARBA00001593"/>
    </source>
</evidence>
<dbReference type="PANTHER" id="PTHR48051:SF54">
    <property type="entry name" value="LEUCINE-RICH REPEAT-CONTAINING PROTEIN"/>
    <property type="match status" value="1"/>
</dbReference>
<dbReference type="InterPro" id="IPR032675">
    <property type="entry name" value="LRR_dom_sf"/>
</dbReference>
<dbReference type="Pfam" id="PF00211">
    <property type="entry name" value="Guanylate_cyc"/>
    <property type="match status" value="1"/>
</dbReference>
<feature type="domain" description="Ras-associating" evidence="15">
    <location>
        <begin position="300"/>
        <end position="390"/>
    </location>
</feature>
<dbReference type="InterPro" id="IPR050216">
    <property type="entry name" value="LRR_domain-containing"/>
</dbReference>
<feature type="compositionally biased region" description="Polar residues" evidence="13">
    <location>
        <begin position="66"/>
        <end position="83"/>
    </location>
</feature>
<reference evidence="17 18" key="1">
    <citation type="submission" date="2016-07" db="EMBL/GenBank/DDBJ databases">
        <title>Pervasive Adenine N6-methylation of Active Genes in Fungi.</title>
        <authorList>
            <consortium name="DOE Joint Genome Institute"/>
            <person name="Mondo S.J."/>
            <person name="Dannebaum R.O."/>
            <person name="Kuo R.C."/>
            <person name="Labutti K."/>
            <person name="Haridas S."/>
            <person name="Kuo A."/>
            <person name="Salamov A."/>
            <person name="Ahrendt S.R."/>
            <person name="Lipzen A."/>
            <person name="Sullivan W."/>
            <person name="Andreopoulos W.B."/>
            <person name="Clum A."/>
            <person name="Lindquist E."/>
            <person name="Daum C."/>
            <person name="Ramamoorthy G.K."/>
            <person name="Gryganskyi A."/>
            <person name="Culley D."/>
            <person name="Magnuson J.K."/>
            <person name="James T.Y."/>
            <person name="O'Malley M.A."/>
            <person name="Stajich J.E."/>
            <person name="Spatafora J.W."/>
            <person name="Visel A."/>
            <person name="Grigoriev I.V."/>
        </authorList>
    </citation>
    <scope>NUCLEOTIDE SEQUENCE [LARGE SCALE GENOMIC DNA]</scope>
    <source>
        <strain evidence="17 18">NRRL 2496</strain>
    </source>
</reference>
<feature type="domain" description="PPM-type phosphatase" evidence="16">
    <location>
        <begin position="1072"/>
        <end position="1323"/>
    </location>
</feature>
<keyword evidence="9" id="KW-0115">cAMP biosynthesis</keyword>
<accession>A0A1X2GZJ6</accession>
<keyword evidence="5" id="KW-0433">Leucine-rich repeat</keyword>
<dbReference type="PROSITE" id="PS51450">
    <property type="entry name" value="LRR"/>
    <property type="match status" value="6"/>
</dbReference>
<feature type="domain" description="Guanylate cyclase" evidence="14">
    <location>
        <begin position="1391"/>
        <end position="1527"/>
    </location>
</feature>
<evidence type="ECO:0000259" key="14">
    <source>
        <dbReference type="PROSITE" id="PS50125"/>
    </source>
</evidence>
<dbReference type="SMART" id="SM00364">
    <property type="entry name" value="LRR_BAC"/>
    <property type="match status" value="11"/>
</dbReference>
<comment type="caution">
    <text evidence="17">The sequence shown here is derived from an EMBL/GenBank/DDBJ whole genome shotgun (WGS) entry which is preliminary data.</text>
</comment>
<evidence type="ECO:0000256" key="13">
    <source>
        <dbReference type="SAM" id="MobiDB-lite"/>
    </source>
</evidence>
<dbReference type="SUPFAM" id="SSF55073">
    <property type="entry name" value="Nucleotide cyclase"/>
    <property type="match status" value="1"/>
</dbReference>
<dbReference type="Pfam" id="PF13855">
    <property type="entry name" value="LRR_8"/>
    <property type="match status" value="4"/>
</dbReference>
<dbReference type="GO" id="GO:0006171">
    <property type="term" value="P:cAMP biosynthetic process"/>
    <property type="evidence" value="ECO:0007669"/>
    <property type="project" value="UniProtKB-KW"/>
</dbReference>
<dbReference type="SUPFAM" id="SSF52058">
    <property type="entry name" value="L domain-like"/>
    <property type="match status" value="2"/>
</dbReference>
<feature type="compositionally biased region" description="Low complexity" evidence="13">
    <location>
        <begin position="127"/>
        <end position="137"/>
    </location>
</feature>
<evidence type="ECO:0000259" key="16">
    <source>
        <dbReference type="PROSITE" id="PS51746"/>
    </source>
</evidence>
<dbReference type="InterPro" id="IPR055071">
    <property type="entry name" value="RA_PHLPP-like"/>
</dbReference>
<dbReference type="Proteomes" id="UP000242180">
    <property type="component" value="Unassembled WGS sequence"/>
</dbReference>
<dbReference type="InterPro" id="IPR036457">
    <property type="entry name" value="PPM-type-like_dom_sf"/>
</dbReference>
<keyword evidence="18" id="KW-1185">Reference proteome</keyword>
<dbReference type="SMART" id="SM00332">
    <property type="entry name" value="PP2Cc"/>
    <property type="match status" value="1"/>
</dbReference>
<dbReference type="InterPro" id="IPR003591">
    <property type="entry name" value="Leu-rich_rpt_typical-subtyp"/>
</dbReference>
<evidence type="ECO:0000256" key="10">
    <source>
        <dbReference type="ARBA" id="ARBA00023239"/>
    </source>
</evidence>
<feature type="compositionally biased region" description="Low complexity" evidence="13">
    <location>
        <begin position="1626"/>
        <end position="1641"/>
    </location>
</feature>
<name>A0A1X2GZJ6_SYNRA</name>
<dbReference type="Gene3D" id="3.80.10.10">
    <property type="entry name" value="Ribonuclease Inhibitor"/>
    <property type="match status" value="4"/>
</dbReference>
<feature type="region of interest" description="Disordered" evidence="13">
    <location>
        <begin position="1620"/>
        <end position="1666"/>
    </location>
</feature>
<dbReference type="PROSITE" id="PS51746">
    <property type="entry name" value="PPM_2"/>
    <property type="match status" value="1"/>
</dbReference>
<feature type="compositionally biased region" description="Low complexity" evidence="13">
    <location>
        <begin position="9"/>
        <end position="18"/>
    </location>
</feature>
<protein>
    <recommendedName>
        <fullName evidence="4">Adenylate cyclase</fullName>
        <ecNumber evidence="3">4.6.1.1</ecNumber>
    </recommendedName>
    <alternativeName>
        <fullName evidence="11">ATP pyrophosphate-lyase</fullName>
    </alternativeName>
    <alternativeName>
        <fullName evidence="12">Adenylyl cyclase</fullName>
    </alternativeName>
</protein>
<dbReference type="SMART" id="SM00044">
    <property type="entry name" value="CYCc"/>
    <property type="match status" value="1"/>
</dbReference>
<gene>
    <name evidence="17" type="ORF">BCR43DRAFT_528239</name>
</gene>
<keyword evidence="8" id="KW-0460">Magnesium</keyword>
<feature type="compositionally biased region" description="Polar residues" evidence="13">
    <location>
        <begin position="208"/>
        <end position="217"/>
    </location>
</feature>
<evidence type="ECO:0000256" key="2">
    <source>
        <dbReference type="ARBA" id="ARBA00005381"/>
    </source>
</evidence>
<dbReference type="PROSITE" id="PS50200">
    <property type="entry name" value="RA"/>
    <property type="match status" value="1"/>
</dbReference>
<dbReference type="InterPro" id="IPR000159">
    <property type="entry name" value="RA_dom"/>
</dbReference>
<dbReference type="InParanoid" id="A0A1X2GZJ6"/>
<dbReference type="Gene3D" id="3.10.20.90">
    <property type="entry name" value="Phosphatidylinositol 3-kinase Catalytic Subunit, Chain A, domain 1"/>
    <property type="match status" value="1"/>
</dbReference>
<feature type="compositionally biased region" description="Basic residues" evidence="13">
    <location>
        <begin position="90"/>
        <end position="114"/>
    </location>
</feature>
<proteinExistence type="inferred from homology"/>
<evidence type="ECO:0000256" key="5">
    <source>
        <dbReference type="ARBA" id="ARBA00022614"/>
    </source>
</evidence>
<dbReference type="GO" id="GO:0004016">
    <property type="term" value="F:adenylate cyclase activity"/>
    <property type="evidence" value="ECO:0007669"/>
    <property type="project" value="UniProtKB-EC"/>
</dbReference>
<keyword evidence="6" id="KW-0479">Metal-binding</keyword>
<dbReference type="Pfam" id="PF00481">
    <property type="entry name" value="PP2C"/>
    <property type="match status" value="1"/>
</dbReference>
<dbReference type="CDD" id="cd17214">
    <property type="entry name" value="RA_CYR1_like"/>
    <property type="match status" value="1"/>
</dbReference>
<dbReference type="EC" id="4.6.1.1" evidence="3"/>
<dbReference type="SMART" id="SM00369">
    <property type="entry name" value="LRR_TYP"/>
    <property type="match status" value="12"/>
</dbReference>
<dbReference type="InterPro" id="IPR001611">
    <property type="entry name" value="Leu-rich_rpt"/>
</dbReference>
<dbReference type="Pfam" id="PF23010">
    <property type="entry name" value="RA_3"/>
    <property type="match status" value="1"/>
</dbReference>
<feature type="region of interest" description="Disordered" evidence="13">
    <location>
        <begin position="180"/>
        <end position="224"/>
    </location>
</feature>
<evidence type="ECO:0000256" key="8">
    <source>
        <dbReference type="ARBA" id="ARBA00022842"/>
    </source>
</evidence>
<dbReference type="InterPro" id="IPR029787">
    <property type="entry name" value="Nucleotide_cyclase"/>
</dbReference>